<protein>
    <submittedName>
        <fullName evidence="3">ABC nitrate/sulfonate/bicarbonate transporter, periplasmic ligand binding protein</fullName>
    </submittedName>
</protein>
<evidence type="ECO:0000313" key="3">
    <source>
        <dbReference type="EMBL" id="AJK46012.1"/>
    </source>
</evidence>
<accession>A0A0B6RL15</accession>
<dbReference type="PANTHER" id="PTHR30024">
    <property type="entry name" value="ALIPHATIC SULFONATES-BINDING PROTEIN-RELATED"/>
    <property type="match status" value="1"/>
</dbReference>
<gene>
    <name evidence="3" type="ORF">BGL_1c14960</name>
</gene>
<name>A0A0B6RL15_BURPL</name>
<evidence type="ECO:0000259" key="2">
    <source>
        <dbReference type="Pfam" id="PF09084"/>
    </source>
</evidence>
<dbReference type="HOGENOM" id="CLU_068415_0_0_4"/>
<evidence type="ECO:0000256" key="1">
    <source>
        <dbReference type="SAM" id="SignalP"/>
    </source>
</evidence>
<dbReference type="InterPro" id="IPR015168">
    <property type="entry name" value="SsuA/THI5"/>
</dbReference>
<dbReference type="PROSITE" id="PS51318">
    <property type="entry name" value="TAT"/>
    <property type="match status" value="1"/>
</dbReference>
<keyword evidence="1" id="KW-0732">Signal</keyword>
<reference evidence="4" key="1">
    <citation type="submission" date="2011-03" db="EMBL/GenBank/DDBJ databases">
        <authorList>
            <person name="Voget S."/>
            <person name="Streit W.R."/>
            <person name="Jaeger K.E."/>
            <person name="Daniel R."/>
        </authorList>
    </citation>
    <scope>NUCLEOTIDE SEQUENCE [LARGE SCALE GENOMIC DNA]</scope>
    <source>
        <strain evidence="4">PG1</strain>
    </source>
</reference>
<proteinExistence type="predicted"/>
<dbReference type="Gene3D" id="3.40.190.10">
    <property type="entry name" value="Periplasmic binding protein-like II"/>
    <property type="match status" value="2"/>
</dbReference>
<feature type="signal peptide" evidence="1">
    <location>
        <begin position="1"/>
        <end position="24"/>
    </location>
</feature>
<dbReference type="InterPro" id="IPR006311">
    <property type="entry name" value="TAT_signal"/>
</dbReference>
<dbReference type="Proteomes" id="UP000031838">
    <property type="component" value="Chromosome 1"/>
</dbReference>
<dbReference type="KEGG" id="bgp:BGL_1c14960"/>
<dbReference type="SUPFAM" id="SSF53850">
    <property type="entry name" value="Periplasmic binding protein-like II"/>
    <property type="match status" value="1"/>
</dbReference>
<dbReference type="Pfam" id="PF09084">
    <property type="entry name" value="NMT1"/>
    <property type="match status" value="1"/>
</dbReference>
<dbReference type="EMBL" id="CP002580">
    <property type="protein sequence ID" value="AJK46012.1"/>
    <property type="molecule type" value="Genomic_DNA"/>
</dbReference>
<feature type="chain" id="PRO_5002124445" evidence="1">
    <location>
        <begin position="25"/>
        <end position="350"/>
    </location>
</feature>
<keyword evidence="4" id="KW-1185">Reference proteome</keyword>
<dbReference type="RefSeq" id="WP_042624624.1">
    <property type="nucleotide sequence ID" value="NZ_CP002580.1"/>
</dbReference>
<dbReference type="PANTHER" id="PTHR30024:SF2">
    <property type="entry name" value="ABC TRANSPORTER SUBSTRATE-BINDING PROTEIN"/>
    <property type="match status" value="1"/>
</dbReference>
<reference evidence="3 4" key="2">
    <citation type="journal article" date="2016" name="Appl. Microbiol. Biotechnol.">
        <title>Mutations improving production and secretion of extracellular lipase by Burkholderia glumae PG1.</title>
        <authorList>
            <person name="Knapp A."/>
            <person name="Voget S."/>
            <person name="Gao R."/>
            <person name="Zaburannyi N."/>
            <person name="Krysciak D."/>
            <person name="Breuer M."/>
            <person name="Hauer B."/>
            <person name="Streit W.R."/>
            <person name="Muller R."/>
            <person name="Daniel R."/>
            <person name="Jaeger K.E."/>
        </authorList>
    </citation>
    <scope>NUCLEOTIDE SEQUENCE [LARGE SCALE GENOMIC DNA]</scope>
    <source>
        <strain evidence="3 4">PG1</strain>
    </source>
</reference>
<feature type="domain" description="SsuA/THI5-like" evidence="2">
    <location>
        <begin position="88"/>
        <end position="281"/>
    </location>
</feature>
<dbReference type="AlphaFoldDB" id="A0A0B6RL15"/>
<sequence>MSASPRRRALLAAGIGATTLASLATPAARAFGLPAWLSSPRTVRISKGYGVLYLPLLVMERQRLFEAHAARRGLGKVKPEWVLLDGGNSVNDAMMAGTLDFAGAGAPGFIELWARSRGIPNVEVIGISGLSATALSLNTNQPRIRTLADFTPEDRIAVPGIHTSLAAVVLQMIAAQRFGLPRFTKLDPITVNLPHPQAMDALIRRDGGVTAHFASPPFSTLELRQPGIHRVVDAVEVLGPLTLDVVFAPRRVVDTEPGLAAAFIGALDEANRFIAAQPREAAAIYVATSGVRVSPDDVATMLATPETRFSVVPDRLMAFVDFLHGVGTIKTRPRRWEDMFTAQLTAYQAR</sequence>
<evidence type="ECO:0000313" key="4">
    <source>
        <dbReference type="Proteomes" id="UP000031838"/>
    </source>
</evidence>
<organism evidence="3 4">
    <name type="scientific">Burkholderia plantarii</name>
    <dbReference type="NCBI Taxonomy" id="41899"/>
    <lineage>
        <taxon>Bacteria</taxon>
        <taxon>Pseudomonadati</taxon>
        <taxon>Pseudomonadota</taxon>
        <taxon>Betaproteobacteria</taxon>
        <taxon>Burkholderiales</taxon>
        <taxon>Burkholderiaceae</taxon>
        <taxon>Burkholderia</taxon>
    </lineage>
</organism>